<feature type="compositionally biased region" description="Polar residues" evidence="1">
    <location>
        <begin position="19"/>
        <end position="29"/>
    </location>
</feature>
<evidence type="ECO:0000256" key="1">
    <source>
        <dbReference type="SAM" id="MobiDB-lite"/>
    </source>
</evidence>
<feature type="compositionally biased region" description="Polar residues" evidence="1">
    <location>
        <begin position="1"/>
        <end position="11"/>
    </location>
</feature>
<accession>A0A0E9Q0U7</accession>
<evidence type="ECO:0000313" key="2">
    <source>
        <dbReference type="EMBL" id="JAH09733.1"/>
    </source>
</evidence>
<sequence length="29" mass="3161">MNKTKASSSHSFIKVQGTLPENSNNQIAQ</sequence>
<organism evidence="2">
    <name type="scientific">Anguilla anguilla</name>
    <name type="common">European freshwater eel</name>
    <name type="synonym">Muraena anguilla</name>
    <dbReference type="NCBI Taxonomy" id="7936"/>
    <lineage>
        <taxon>Eukaryota</taxon>
        <taxon>Metazoa</taxon>
        <taxon>Chordata</taxon>
        <taxon>Craniata</taxon>
        <taxon>Vertebrata</taxon>
        <taxon>Euteleostomi</taxon>
        <taxon>Actinopterygii</taxon>
        <taxon>Neopterygii</taxon>
        <taxon>Teleostei</taxon>
        <taxon>Anguilliformes</taxon>
        <taxon>Anguillidae</taxon>
        <taxon>Anguilla</taxon>
    </lineage>
</organism>
<protein>
    <submittedName>
        <fullName evidence="2">Uncharacterized protein</fullName>
    </submittedName>
</protein>
<dbReference type="AlphaFoldDB" id="A0A0E9Q0U7"/>
<feature type="region of interest" description="Disordered" evidence="1">
    <location>
        <begin position="1"/>
        <end position="29"/>
    </location>
</feature>
<reference evidence="2" key="2">
    <citation type="journal article" date="2015" name="Fish Shellfish Immunol.">
        <title>Early steps in the European eel (Anguilla anguilla)-Vibrio vulnificus interaction in the gills: Role of the RtxA13 toxin.</title>
        <authorList>
            <person name="Callol A."/>
            <person name="Pajuelo D."/>
            <person name="Ebbesson L."/>
            <person name="Teles M."/>
            <person name="MacKenzie S."/>
            <person name="Amaro C."/>
        </authorList>
    </citation>
    <scope>NUCLEOTIDE SEQUENCE</scope>
</reference>
<name>A0A0E9Q0U7_ANGAN</name>
<reference evidence="2" key="1">
    <citation type="submission" date="2014-11" db="EMBL/GenBank/DDBJ databases">
        <authorList>
            <person name="Amaro Gonzalez C."/>
        </authorList>
    </citation>
    <scope>NUCLEOTIDE SEQUENCE</scope>
</reference>
<proteinExistence type="predicted"/>
<dbReference type="EMBL" id="GBXM01098844">
    <property type="protein sequence ID" value="JAH09733.1"/>
    <property type="molecule type" value="Transcribed_RNA"/>
</dbReference>